<keyword evidence="1" id="KW-0812">Transmembrane</keyword>
<feature type="transmembrane region" description="Helical" evidence="1">
    <location>
        <begin position="12"/>
        <end position="30"/>
    </location>
</feature>
<gene>
    <name evidence="2" type="ORF">APORC_2066</name>
</gene>
<organism evidence="2 3">
    <name type="scientific">Arcobacter porcinus</name>
    <dbReference type="NCBI Taxonomy" id="1935204"/>
    <lineage>
        <taxon>Bacteria</taxon>
        <taxon>Pseudomonadati</taxon>
        <taxon>Campylobacterota</taxon>
        <taxon>Epsilonproteobacteria</taxon>
        <taxon>Campylobacterales</taxon>
        <taxon>Arcobacteraceae</taxon>
        <taxon>Arcobacter</taxon>
    </lineage>
</organism>
<reference evidence="2 3" key="1">
    <citation type="submission" date="2019-09" db="EMBL/GenBank/DDBJ databases">
        <title>Complete genome sequencing of four Arcobacter species reveals a diverse suite of mobile elements.</title>
        <authorList>
            <person name="Miller W.G."/>
            <person name="Yee E."/>
            <person name="Bono J.L."/>
        </authorList>
    </citation>
    <scope>NUCLEOTIDE SEQUENCE [LARGE SCALE GENOMIC DNA]</scope>
    <source>
        <strain evidence="2 3">CCUG 56899</strain>
    </source>
</reference>
<keyword evidence="1" id="KW-0472">Membrane</keyword>
<evidence type="ECO:0000313" key="2">
    <source>
        <dbReference type="EMBL" id="QEP41616.1"/>
    </source>
</evidence>
<keyword evidence="1" id="KW-1133">Transmembrane helix</keyword>
<accession>A0A5C2HFC2</accession>
<evidence type="ECO:0000313" key="3">
    <source>
        <dbReference type="Proteomes" id="UP000322644"/>
    </source>
</evidence>
<dbReference type="RefSeq" id="WP_066386315.1">
    <property type="nucleotide sequence ID" value="NZ_CP036246.2"/>
</dbReference>
<dbReference type="EMBL" id="CP036246">
    <property type="protein sequence ID" value="QEP41616.1"/>
    <property type="molecule type" value="Genomic_DNA"/>
</dbReference>
<sequence>MEKDLRNKEIRMNIILILSSILLVILYFIIDFNSIYQSFKKDINYVIQDQDCDLKNSSCKIVLENGTELILDIEPKNIPLMNNLTFVLTSNKKDLENISLNIYSTTMNMGEINTLFHNIGDGYYSLKTMLPACVYDKMDWNADIKIEENNKILGARFYFETRN</sequence>
<protein>
    <submittedName>
        <fullName evidence="2">Uncharacterized protein</fullName>
    </submittedName>
</protein>
<dbReference type="Proteomes" id="UP000322644">
    <property type="component" value="Chromosome"/>
</dbReference>
<dbReference type="KEGG" id="apoc:APORC_2066"/>
<name>A0A5C2HFC2_9BACT</name>
<reference evidence="2 3" key="2">
    <citation type="submission" date="2019-09" db="EMBL/GenBank/DDBJ databases">
        <title>Taxonomic note: a critical rebuttal of the proposed division of the genus Arcobacter into six genera, emended descriptions of Arcobacter anaerophilus and the genus Arcobacter, and an assessment of genus-level boundaries for Epsilonproteobacteria using in silico genomic comparator tools.</title>
        <authorList>
            <person name="On S.L.W."/>
            <person name="Miller W.G."/>
            <person name="Biggs P."/>
            <person name="Cornelius A."/>
            <person name="Vandamme P."/>
        </authorList>
    </citation>
    <scope>NUCLEOTIDE SEQUENCE [LARGE SCALE GENOMIC DNA]</scope>
    <source>
        <strain evidence="2 3">CCUG 56899</strain>
    </source>
</reference>
<proteinExistence type="predicted"/>
<evidence type="ECO:0000256" key="1">
    <source>
        <dbReference type="SAM" id="Phobius"/>
    </source>
</evidence>
<dbReference type="AlphaFoldDB" id="A0A5C2HFC2"/>